<feature type="non-terminal residue" evidence="1">
    <location>
        <position position="1"/>
    </location>
</feature>
<sequence>ICQIVAEKGTPEIRDKYKLAYLELLIRPRDEEKIGNIEDDLNGLEAIGSTSYAQTPQGKGNLKEFLKKISNLSWSPEIEFIIRKLS</sequence>
<reference evidence="1" key="1">
    <citation type="journal article" date="2014" name="Front. Microbiol.">
        <title>High frequency of phylogenetically diverse reductive dehalogenase-homologous genes in deep subseafloor sedimentary metagenomes.</title>
        <authorList>
            <person name="Kawai M."/>
            <person name="Futagami T."/>
            <person name="Toyoda A."/>
            <person name="Takaki Y."/>
            <person name="Nishi S."/>
            <person name="Hori S."/>
            <person name="Arai W."/>
            <person name="Tsubouchi T."/>
            <person name="Morono Y."/>
            <person name="Uchiyama I."/>
            <person name="Ito T."/>
            <person name="Fujiyama A."/>
            <person name="Inagaki F."/>
            <person name="Takami H."/>
        </authorList>
    </citation>
    <scope>NUCLEOTIDE SEQUENCE</scope>
    <source>
        <strain evidence="1">Expedition CK06-06</strain>
    </source>
</reference>
<name>X1FMY4_9ZZZZ</name>
<proteinExistence type="predicted"/>
<evidence type="ECO:0000313" key="1">
    <source>
        <dbReference type="EMBL" id="GAH30739.1"/>
    </source>
</evidence>
<accession>X1FMY4</accession>
<dbReference type="EMBL" id="BART01040734">
    <property type="protein sequence ID" value="GAH30739.1"/>
    <property type="molecule type" value="Genomic_DNA"/>
</dbReference>
<protein>
    <submittedName>
        <fullName evidence="1">Uncharacterized protein</fullName>
    </submittedName>
</protein>
<organism evidence="1">
    <name type="scientific">marine sediment metagenome</name>
    <dbReference type="NCBI Taxonomy" id="412755"/>
    <lineage>
        <taxon>unclassified sequences</taxon>
        <taxon>metagenomes</taxon>
        <taxon>ecological metagenomes</taxon>
    </lineage>
</organism>
<dbReference type="AlphaFoldDB" id="X1FMY4"/>
<gene>
    <name evidence="1" type="ORF">S01H4_66087</name>
</gene>
<comment type="caution">
    <text evidence="1">The sequence shown here is derived from an EMBL/GenBank/DDBJ whole genome shotgun (WGS) entry which is preliminary data.</text>
</comment>
<feature type="non-terminal residue" evidence="1">
    <location>
        <position position="86"/>
    </location>
</feature>